<feature type="compositionally biased region" description="Polar residues" evidence="1">
    <location>
        <begin position="45"/>
        <end position="55"/>
    </location>
</feature>
<name>A0A8B8UAV9_CAMFR</name>
<dbReference type="AlphaFoldDB" id="A0A8B8UAV9"/>
<feature type="region of interest" description="Disordered" evidence="1">
    <location>
        <begin position="165"/>
        <end position="227"/>
    </location>
</feature>
<feature type="compositionally biased region" description="Low complexity" evidence="1">
    <location>
        <begin position="12"/>
        <end position="44"/>
    </location>
</feature>
<evidence type="ECO:0000313" key="2">
    <source>
        <dbReference type="Proteomes" id="UP000694856"/>
    </source>
</evidence>
<sequence>MMMSILKDQGGTSRSTASSSMATSANSSKQNQSAPTAAPLASSSRVNGLGSSVSADSPKPATIIAPVAPNIPGKDVTSSGSTTITVSEKLATMIPPTTSNKITDVKESSLVTTSAVTHTTSLNTTTLGVTLLGTNTSGAQEGVTAAAPPSPTTACTMSVLSESHQNTIKQTPSQPVESAPSAGTIMTQSPETTAAHSTALNPSNLGTRESSAMTGANQTSPKHNKSSSLGARVCALVEYPADGGVCMYNDSYYAHSSKSEKLVSEQQRTLHNSVKAQTNARPKGMGGPVRFGQTLTSKESIWVEVISSKRKGSWTYEFVLVQAAITKYHVLGVLRTTETSLTFLEAGSPRPRHQEVWYLVRAHILVHTQLSSWCVLT</sequence>
<accession>A0A8B8UAV9</accession>
<feature type="compositionally biased region" description="Polar residues" evidence="1">
    <location>
        <begin position="165"/>
        <end position="176"/>
    </location>
</feature>
<protein>
    <submittedName>
        <fullName evidence="3">GPI-anchored protein pfl2 isoform X1</fullName>
    </submittedName>
</protein>
<dbReference type="Proteomes" id="UP000694856">
    <property type="component" value="Chromosome 13"/>
</dbReference>
<feature type="region of interest" description="Disordered" evidence="1">
    <location>
        <begin position="1"/>
        <end position="66"/>
    </location>
</feature>
<evidence type="ECO:0000313" key="3">
    <source>
        <dbReference type="RefSeq" id="XP_032351453.1"/>
    </source>
</evidence>
<reference evidence="3" key="1">
    <citation type="submission" date="2025-08" db="UniProtKB">
        <authorList>
            <consortium name="RefSeq"/>
        </authorList>
    </citation>
    <scope>IDENTIFICATION</scope>
    <source>
        <tissue evidence="3">Ear skin</tissue>
    </source>
</reference>
<dbReference type="KEGG" id="cfr:116668310"/>
<evidence type="ECO:0000256" key="1">
    <source>
        <dbReference type="SAM" id="MobiDB-lite"/>
    </source>
</evidence>
<organism evidence="2 3">
    <name type="scientific">Camelus ferus</name>
    <name type="common">Wild bactrian camel</name>
    <name type="synonym">Camelus bactrianus ferus</name>
    <dbReference type="NCBI Taxonomy" id="419612"/>
    <lineage>
        <taxon>Eukaryota</taxon>
        <taxon>Metazoa</taxon>
        <taxon>Chordata</taxon>
        <taxon>Craniata</taxon>
        <taxon>Vertebrata</taxon>
        <taxon>Euteleostomi</taxon>
        <taxon>Mammalia</taxon>
        <taxon>Eutheria</taxon>
        <taxon>Laurasiatheria</taxon>
        <taxon>Artiodactyla</taxon>
        <taxon>Tylopoda</taxon>
        <taxon>Camelidae</taxon>
        <taxon>Camelus</taxon>
    </lineage>
</organism>
<dbReference type="RefSeq" id="XP_032351453.1">
    <property type="nucleotide sequence ID" value="XM_032495562.1"/>
</dbReference>
<gene>
    <name evidence="3" type="primary">LOC116668310</name>
</gene>
<proteinExistence type="predicted"/>
<keyword evidence="2" id="KW-1185">Reference proteome</keyword>
<feature type="compositionally biased region" description="Polar residues" evidence="1">
    <location>
        <begin position="184"/>
        <end position="227"/>
    </location>
</feature>
<dbReference type="GeneID" id="116668310"/>